<comment type="caution">
    <text evidence="2">The sequence shown here is derived from an EMBL/GenBank/DDBJ whole genome shotgun (WGS) entry which is preliminary data.</text>
</comment>
<evidence type="ECO:0000256" key="1">
    <source>
        <dbReference type="SAM" id="MobiDB-lite"/>
    </source>
</evidence>
<dbReference type="Proteomes" id="UP000236333">
    <property type="component" value="Unassembled WGS sequence"/>
</dbReference>
<feature type="compositionally biased region" description="Basic and acidic residues" evidence="1">
    <location>
        <begin position="92"/>
        <end position="105"/>
    </location>
</feature>
<feature type="region of interest" description="Disordered" evidence="1">
    <location>
        <begin position="72"/>
        <end position="105"/>
    </location>
</feature>
<protein>
    <submittedName>
        <fullName evidence="2">Uncharacterized protein</fullName>
    </submittedName>
</protein>
<accession>A0A2J7ZJC3</accession>
<feature type="region of interest" description="Disordered" evidence="1">
    <location>
        <begin position="1"/>
        <end position="20"/>
    </location>
</feature>
<evidence type="ECO:0000313" key="3">
    <source>
        <dbReference type="Proteomes" id="UP000236333"/>
    </source>
</evidence>
<dbReference type="AlphaFoldDB" id="A0A2J7ZJC3"/>
<dbReference type="OrthoDB" id="540492at2759"/>
<reference evidence="2 3" key="1">
    <citation type="journal article" date="2017" name="Mol. Biol. Evol.">
        <title>The 4-celled Tetrabaena socialis nuclear genome reveals the essential components for genetic control of cell number at the origin of multicellularity in the volvocine lineage.</title>
        <authorList>
            <person name="Featherston J."/>
            <person name="Arakaki Y."/>
            <person name="Hanschen E.R."/>
            <person name="Ferris P.J."/>
            <person name="Michod R.E."/>
            <person name="Olson B.J.S.C."/>
            <person name="Nozaki H."/>
            <person name="Durand P.M."/>
        </authorList>
    </citation>
    <scope>NUCLEOTIDE SEQUENCE [LARGE SCALE GENOMIC DNA]</scope>
    <source>
        <strain evidence="2 3">NIES-571</strain>
    </source>
</reference>
<organism evidence="2 3">
    <name type="scientific">Tetrabaena socialis</name>
    <dbReference type="NCBI Taxonomy" id="47790"/>
    <lineage>
        <taxon>Eukaryota</taxon>
        <taxon>Viridiplantae</taxon>
        <taxon>Chlorophyta</taxon>
        <taxon>core chlorophytes</taxon>
        <taxon>Chlorophyceae</taxon>
        <taxon>CS clade</taxon>
        <taxon>Chlamydomonadales</taxon>
        <taxon>Tetrabaenaceae</taxon>
        <taxon>Tetrabaena</taxon>
    </lineage>
</organism>
<keyword evidence="3" id="KW-1185">Reference proteome</keyword>
<sequence>MASMEQKNDSAGRRPPFAPSSALVVAGDHIFRQLGVAPPGWYTSHEKYGQDFQELPGRERQSVAGTIGGNIRKEEMGTEGYKEMGSKGGQVIHERAEEKKSDSSE</sequence>
<name>A0A2J7ZJC3_9CHLO</name>
<proteinExistence type="predicted"/>
<evidence type="ECO:0000313" key="2">
    <source>
        <dbReference type="EMBL" id="PNH00369.1"/>
    </source>
</evidence>
<feature type="compositionally biased region" description="Basic and acidic residues" evidence="1">
    <location>
        <begin position="72"/>
        <end position="85"/>
    </location>
</feature>
<feature type="compositionally biased region" description="Basic and acidic residues" evidence="1">
    <location>
        <begin position="1"/>
        <end position="12"/>
    </location>
</feature>
<gene>
    <name evidence="2" type="ORF">TSOC_013812</name>
</gene>
<dbReference type="EMBL" id="PGGS01001464">
    <property type="protein sequence ID" value="PNH00369.1"/>
    <property type="molecule type" value="Genomic_DNA"/>
</dbReference>